<proteinExistence type="predicted"/>
<name>A0A5B7JJ49_PORTR</name>
<dbReference type="AlphaFoldDB" id="A0A5B7JJ49"/>
<keyword evidence="2" id="KW-1185">Reference proteome</keyword>
<sequence length="119" mass="13343">MTNKWKHKLQTDRQADRQNTPNILSLSSLLPLPTTTTTTTTTLRAWWGVGQEKRVRAGPIIVIVGMEVGFLRVVRTRKVWSLLERGKLGGAGDVLGSVRRDEEEDKLRMERVSGGGFEV</sequence>
<gene>
    <name evidence="1" type="ORF">E2C01_091466</name>
</gene>
<protein>
    <submittedName>
        <fullName evidence="1">Uncharacterized protein</fullName>
    </submittedName>
</protein>
<reference evidence="1 2" key="1">
    <citation type="submission" date="2019-05" db="EMBL/GenBank/DDBJ databases">
        <title>Another draft genome of Portunus trituberculatus and its Hox gene families provides insights of decapod evolution.</title>
        <authorList>
            <person name="Jeong J.-H."/>
            <person name="Song I."/>
            <person name="Kim S."/>
            <person name="Choi T."/>
            <person name="Kim D."/>
            <person name="Ryu S."/>
            <person name="Kim W."/>
        </authorList>
    </citation>
    <scope>NUCLEOTIDE SEQUENCE [LARGE SCALE GENOMIC DNA]</scope>
    <source>
        <tissue evidence="1">Muscle</tissue>
    </source>
</reference>
<organism evidence="1 2">
    <name type="scientific">Portunus trituberculatus</name>
    <name type="common">Swimming crab</name>
    <name type="synonym">Neptunus trituberculatus</name>
    <dbReference type="NCBI Taxonomy" id="210409"/>
    <lineage>
        <taxon>Eukaryota</taxon>
        <taxon>Metazoa</taxon>
        <taxon>Ecdysozoa</taxon>
        <taxon>Arthropoda</taxon>
        <taxon>Crustacea</taxon>
        <taxon>Multicrustacea</taxon>
        <taxon>Malacostraca</taxon>
        <taxon>Eumalacostraca</taxon>
        <taxon>Eucarida</taxon>
        <taxon>Decapoda</taxon>
        <taxon>Pleocyemata</taxon>
        <taxon>Brachyura</taxon>
        <taxon>Eubrachyura</taxon>
        <taxon>Portunoidea</taxon>
        <taxon>Portunidae</taxon>
        <taxon>Portuninae</taxon>
        <taxon>Portunus</taxon>
    </lineage>
</organism>
<evidence type="ECO:0000313" key="1">
    <source>
        <dbReference type="EMBL" id="MPC96222.1"/>
    </source>
</evidence>
<dbReference type="EMBL" id="VSRR010105090">
    <property type="protein sequence ID" value="MPC96222.1"/>
    <property type="molecule type" value="Genomic_DNA"/>
</dbReference>
<dbReference type="Proteomes" id="UP000324222">
    <property type="component" value="Unassembled WGS sequence"/>
</dbReference>
<evidence type="ECO:0000313" key="2">
    <source>
        <dbReference type="Proteomes" id="UP000324222"/>
    </source>
</evidence>
<comment type="caution">
    <text evidence="1">The sequence shown here is derived from an EMBL/GenBank/DDBJ whole genome shotgun (WGS) entry which is preliminary data.</text>
</comment>
<accession>A0A5B7JJ49</accession>